<dbReference type="Gene3D" id="3.10.580.10">
    <property type="entry name" value="CBS-domain"/>
    <property type="match status" value="1"/>
</dbReference>
<dbReference type="SUPFAM" id="SSF51206">
    <property type="entry name" value="cAMP-binding domain-like"/>
    <property type="match status" value="1"/>
</dbReference>
<dbReference type="EMBL" id="JBHUCP010000014">
    <property type="protein sequence ID" value="MFD1531703.1"/>
    <property type="molecule type" value="Genomic_DNA"/>
</dbReference>
<dbReference type="InterPro" id="IPR018490">
    <property type="entry name" value="cNMP-bd_dom_sf"/>
</dbReference>
<evidence type="ECO:0000313" key="2">
    <source>
        <dbReference type="EMBL" id="MFD1531703.1"/>
    </source>
</evidence>
<dbReference type="InterPro" id="IPR014710">
    <property type="entry name" value="RmlC-like_jellyroll"/>
</dbReference>
<organism evidence="2 3">
    <name type="scientific">Pseudonocardia aurantiaca</name>
    <dbReference type="NCBI Taxonomy" id="75290"/>
    <lineage>
        <taxon>Bacteria</taxon>
        <taxon>Bacillati</taxon>
        <taxon>Actinomycetota</taxon>
        <taxon>Actinomycetes</taxon>
        <taxon>Pseudonocardiales</taxon>
        <taxon>Pseudonocardiaceae</taxon>
        <taxon>Pseudonocardia</taxon>
    </lineage>
</organism>
<dbReference type="InterPro" id="IPR005105">
    <property type="entry name" value="GlnD_Uridyltrans_N"/>
</dbReference>
<dbReference type="Pfam" id="PF10335">
    <property type="entry name" value="DUF294_C"/>
    <property type="match status" value="1"/>
</dbReference>
<dbReference type="Pfam" id="PF03445">
    <property type="entry name" value="DUF294"/>
    <property type="match status" value="1"/>
</dbReference>
<evidence type="ECO:0000313" key="3">
    <source>
        <dbReference type="Proteomes" id="UP001597145"/>
    </source>
</evidence>
<name>A0ABW4FNE6_9PSEU</name>
<dbReference type="Gene3D" id="2.60.120.10">
    <property type="entry name" value="Jelly Rolls"/>
    <property type="match status" value="1"/>
</dbReference>
<dbReference type="CDD" id="cd05401">
    <property type="entry name" value="NT_GlnE_GlnD_like"/>
    <property type="match status" value="1"/>
</dbReference>
<gene>
    <name evidence="2" type="ORF">ACFSCY_19915</name>
</gene>
<dbReference type="Proteomes" id="UP001597145">
    <property type="component" value="Unassembled WGS sequence"/>
</dbReference>
<keyword evidence="3" id="KW-1185">Reference proteome</keyword>
<feature type="domain" description="Cyclic nucleotide-binding" evidence="1">
    <location>
        <begin position="52"/>
        <end position="104"/>
    </location>
</feature>
<protein>
    <submittedName>
        <fullName evidence="2">Nucleotidyltransferase substrate binding domain-containing protein</fullName>
    </submittedName>
</protein>
<dbReference type="SUPFAM" id="SSF54631">
    <property type="entry name" value="CBS-domain pair"/>
    <property type="match status" value="1"/>
</dbReference>
<accession>A0ABW4FNE6</accession>
<dbReference type="PROSITE" id="PS50042">
    <property type="entry name" value="CNMP_BINDING_3"/>
    <property type="match status" value="1"/>
</dbReference>
<sequence>MDVADLAAFLARHPPFDSVGAAALEAIAQGSRVDRFADGDLILDAFRNPSVEVFVVLEGHVHLWNDADTPADGHDEVVSPGGVFGFSAMLTESSIGPRAVAAGAVVVARIPAVLAAPVFTSRRGARFLAEIVSSARRRVSAAPTYSLVDELIVRPPLVVESSTPVVEVARRMTAEGVPCAVIRLEAGGFGLVTDSVLRARVLAERRPPSSPAQSVMDTSVPAAVLGDSAAEALLLLLDRDAEFLLVTDRAGQLRGVVAPRDFAISPTTAGVSLHEQLRRATSVEDLACHSAGIPAMLGDLLSRGLASGRVIAVYSSVVDTLVRRAIEFVFARHPELSVDAFTWLSLGSNGRREAMLSSDVDSAAAFDGPVPDTDIARYRAAFGEVYEVLARAGLSGDEHGATARHALFSRTNDDWRAAGQQWLAAPAEHNGAMMTSLLVDGRPIHGDPGLPTVTRVFGDLRRHPGTMRLLLQESLSKRAKLRSMRHILARQPDTFDIKTHALVPIVNIARWAALSVGSAALPTTERLRAASGSAMLPDEQASTLIEVFGVLQRLRLRYQLMQHRAGDRPSDLITMSRMSSIDRSVIAQAVREISTVQRRMDNIAHFVPAEAWASPEPAY</sequence>
<evidence type="ECO:0000259" key="1">
    <source>
        <dbReference type="PROSITE" id="PS50042"/>
    </source>
</evidence>
<dbReference type="InterPro" id="IPR018821">
    <property type="entry name" value="DUF294_put_nucleoTrafse_sb-bd"/>
</dbReference>
<comment type="caution">
    <text evidence="2">The sequence shown here is derived from an EMBL/GenBank/DDBJ whole genome shotgun (WGS) entry which is preliminary data.</text>
</comment>
<reference evidence="3" key="1">
    <citation type="journal article" date="2019" name="Int. J. Syst. Evol. Microbiol.">
        <title>The Global Catalogue of Microorganisms (GCM) 10K type strain sequencing project: providing services to taxonomists for standard genome sequencing and annotation.</title>
        <authorList>
            <consortium name="The Broad Institute Genomics Platform"/>
            <consortium name="The Broad Institute Genome Sequencing Center for Infectious Disease"/>
            <person name="Wu L."/>
            <person name="Ma J."/>
        </authorList>
    </citation>
    <scope>NUCLEOTIDE SEQUENCE [LARGE SCALE GENOMIC DNA]</scope>
    <source>
        <strain evidence="3">JCM 12165</strain>
    </source>
</reference>
<dbReference type="InterPro" id="IPR000595">
    <property type="entry name" value="cNMP-bd_dom"/>
</dbReference>
<dbReference type="InterPro" id="IPR046342">
    <property type="entry name" value="CBS_dom_sf"/>
</dbReference>
<dbReference type="RefSeq" id="WP_343979834.1">
    <property type="nucleotide sequence ID" value="NZ_BAAAJG010000011.1"/>
</dbReference>
<proteinExistence type="predicted"/>